<keyword evidence="5" id="KW-0349">Heme</keyword>
<keyword evidence="10" id="KW-0408">Iron</keyword>
<sequence>MLPTLPLPSIALALPPATTLLVCLVVTYVFRHHLVPLLTRRDVHKLPGPSSSIASWVWGHELLTAAHESLTMYTEWARSLGPVFRIRGALMHSDIIVATDHTLVQHIFADTNRYVKSPAFRPPAGNVLGRGLVWAEGAEHAKMRRLLDRAFSQDAVKQMASDIYECAEKLETKLTNHVLSHSGDEGGLTINIVDWTSPCTLDIIGRVAFGHDFRAIATATAGGASDGSDAALIRASWDKHVNMLLSPISFAIPLVIRMFPPSLVAALPFPPGVVRGVVRRLAGKLLEKEQAETTQMSEEEGDYATQISGVRKAGVGKGKDIMSIMMRARKEGKDASDGLTDDQILDNISTFTYVLHLQDLF</sequence>
<keyword evidence="11" id="KW-0503">Monooxygenase</keyword>
<keyword evidence="8 13" id="KW-1133">Transmembrane helix</keyword>
<protein>
    <recommendedName>
        <fullName evidence="16">Cytochrome P450</fullName>
    </recommendedName>
</protein>
<evidence type="ECO:0000256" key="7">
    <source>
        <dbReference type="ARBA" id="ARBA00022723"/>
    </source>
</evidence>
<dbReference type="Gene3D" id="1.10.630.10">
    <property type="entry name" value="Cytochrome P450"/>
    <property type="match status" value="1"/>
</dbReference>
<dbReference type="InterPro" id="IPR050121">
    <property type="entry name" value="Cytochrome_P450_monoxygenase"/>
</dbReference>
<keyword evidence="15" id="KW-1185">Reference proteome</keyword>
<accession>A0ABR3JVL1</accession>
<evidence type="ECO:0000256" key="11">
    <source>
        <dbReference type="ARBA" id="ARBA00023033"/>
    </source>
</evidence>
<gene>
    <name evidence="14" type="ORF">HGRIS_011336</name>
</gene>
<evidence type="ECO:0000256" key="3">
    <source>
        <dbReference type="ARBA" id="ARBA00004721"/>
    </source>
</evidence>
<evidence type="ECO:0000256" key="6">
    <source>
        <dbReference type="ARBA" id="ARBA00022692"/>
    </source>
</evidence>
<evidence type="ECO:0008006" key="16">
    <source>
        <dbReference type="Google" id="ProtNLM"/>
    </source>
</evidence>
<evidence type="ECO:0000256" key="2">
    <source>
        <dbReference type="ARBA" id="ARBA00004370"/>
    </source>
</evidence>
<evidence type="ECO:0000256" key="8">
    <source>
        <dbReference type="ARBA" id="ARBA00022989"/>
    </source>
</evidence>
<dbReference type="PANTHER" id="PTHR24305:SF166">
    <property type="entry name" value="CYTOCHROME P450 12A4, MITOCHONDRIAL-RELATED"/>
    <property type="match status" value="1"/>
</dbReference>
<feature type="transmembrane region" description="Helical" evidence="13">
    <location>
        <begin position="12"/>
        <end position="30"/>
    </location>
</feature>
<evidence type="ECO:0000256" key="9">
    <source>
        <dbReference type="ARBA" id="ARBA00023002"/>
    </source>
</evidence>
<evidence type="ECO:0000256" key="12">
    <source>
        <dbReference type="ARBA" id="ARBA00023136"/>
    </source>
</evidence>
<comment type="subcellular location">
    <subcellularLocation>
        <location evidence="2">Membrane</location>
    </subcellularLocation>
</comment>
<dbReference type="Proteomes" id="UP001556367">
    <property type="component" value="Unassembled WGS sequence"/>
</dbReference>
<evidence type="ECO:0000256" key="1">
    <source>
        <dbReference type="ARBA" id="ARBA00001971"/>
    </source>
</evidence>
<comment type="similarity">
    <text evidence="4">Belongs to the cytochrome P450 family.</text>
</comment>
<evidence type="ECO:0000313" key="15">
    <source>
        <dbReference type="Proteomes" id="UP001556367"/>
    </source>
</evidence>
<keyword evidence="7" id="KW-0479">Metal-binding</keyword>
<comment type="pathway">
    <text evidence="3">Secondary metabolite biosynthesis; terpenoid biosynthesis.</text>
</comment>
<proteinExistence type="inferred from homology"/>
<dbReference type="EMBL" id="JASNQZ010000002">
    <property type="protein sequence ID" value="KAL0959634.1"/>
    <property type="molecule type" value="Genomic_DNA"/>
</dbReference>
<keyword evidence="9" id="KW-0560">Oxidoreductase</keyword>
<dbReference type="SUPFAM" id="SSF48264">
    <property type="entry name" value="Cytochrome P450"/>
    <property type="match status" value="1"/>
</dbReference>
<evidence type="ECO:0000256" key="13">
    <source>
        <dbReference type="SAM" id="Phobius"/>
    </source>
</evidence>
<evidence type="ECO:0000313" key="14">
    <source>
        <dbReference type="EMBL" id="KAL0959634.1"/>
    </source>
</evidence>
<dbReference type="PANTHER" id="PTHR24305">
    <property type="entry name" value="CYTOCHROME P450"/>
    <property type="match status" value="1"/>
</dbReference>
<dbReference type="InterPro" id="IPR036396">
    <property type="entry name" value="Cyt_P450_sf"/>
</dbReference>
<evidence type="ECO:0000256" key="4">
    <source>
        <dbReference type="ARBA" id="ARBA00010617"/>
    </source>
</evidence>
<reference evidence="15" key="1">
    <citation type="submission" date="2024-06" db="EMBL/GenBank/DDBJ databases">
        <title>Multi-omics analyses provide insights into the biosynthesis of the anticancer antibiotic pleurotin in Hohenbuehelia grisea.</title>
        <authorList>
            <person name="Weaver J.A."/>
            <person name="Alberti F."/>
        </authorList>
    </citation>
    <scope>NUCLEOTIDE SEQUENCE [LARGE SCALE GENOMIC DNA]</scope>
    <source>
        <strain evidence="15">T-177</strain>
    </source>
</reference>
<keyword evidence="6 13" id="KW-0812">Transmembrane</keyword>
<dbReference type="Pfam" id="PF00067">
    <property type="entry name" value="p450"/>
    <property type="match status" value="1"/>
</dbReference>
<name>A0ABR3JVL1_9AGAR</name>
<comment type="caution">
    <text evidence="14">The sequence shown here is derived from an EMBL/GenBank/DDBJ whole genome shotgun (WGS) entry which is preliminary data.</text>
</comment>
<dbReference type="InterPro" id="IPR001128">
    <property type="entry name" value="Cyt_P450"/>
</dbReference>
<keyword evidence="12 13" id="KW-0472">Membrane</keyword>
<comment type="cofactor">
    <cofactor evidence="1">
        <name>heme</name>
        <dbReference type="ChEBI" id="CHEBI:30413"/>
    </cofactor>
</comment>
<organism evidence="14 15">
    <name type="scientific">Hohenbuehelia grisea</name>
    <dbReference type="NCBI Taxonomy" id="104357"/>
    <lineage>
        <taxon>Eukaryota</taxon>
        <taxon>Fungi</taxon>
        <taxon>Dikarya</taxon>
        <taxon>Basidiomycota</taxon>
        <taxon>Agaricomycotina</taxon>
        <taxon>Agaricomycetes</taxon>
        <taxon>Agaricomycetidae</taxon>
        <taxon>Agaricales</taxon>
        <taxon>Pleurotineae</taxon>
        <taxon>Pleurotaceae</taxon>
        <taxon>Hohenbuehelia</taxon>
    </lineage>
</organism>
<evidence type="ECO:0000256" key="10">
    <source>
        <dbReference type="ARBA" id="ARBA00023004"/>
    </source>
</evidence>
<evidence type="ECO:0000256" key="5">
    <source>
        <dbReference type="ARBA" id="ARBA00022617"/>
    </source>
</evidence>